<dbReference type="InterPro" id="IPR033453">
    <property type="entry name" value="Glyco_hydro_30_TIM-barrel"/>
</dbReference>
<dbReference type="SUPFAM" id="SSF51445">
    <property type="entry name" value="(Trans)glycosidases"/>
    <property type="match status" value="1"/>
</dbReference>
<dbReference type="GO" id="GO:0004348">
    <property type="term" value="F:glucosylceramidase activity"/>
    <property type="evidence" value="ECO:0007669"/>
    <property type="project" value="InterPro"/>
</dbReference>
<dbReference type="EMBL" id="BMHY01000003">
    <property type="protein sequence ID" value="GGG66816.1"/>
    <property type="molecule type" value="Genomic_DNA"/>
</dbReference>
<protein>
    <submittedName>
        <fullName evidence="7">Glucosylceramidase</fullName>
    </submittedName>
</protein>
<dbReference type="Pfam" id="PF02055">
    <property type="entry name" value="Glyco_hydro_30"/>
    <property type="match status" value="1"/>
</dbReference>
<keyword evidence="4" id="KW-0326">Glycosidase</keyword>
<dbReference type="InterPro" id="IPR001139">
    <property type="entry name" value="Glyco_hydro_30"/>
</dbReference>
<comment type="caution">
    <text evidence="7">The sequence shown here is derived from an EMBL/GenBank/DDBJ whole genome shotgun (WGS) entry which is preliminary data.</text>
</comment>
<feature type="domain" description="Glycosyl hydrolase family 30 beta sandwich" evidence="6">
    <location>
        <begin position="405"/>
        <end position="466"/>
    </location>
</feature>
<dbReference type="Gene3D" id="2.60.40.1180">
    <property type="entry name" value="Golgi alpha-mannosidase II"/>
    <property type="match status" value="1"/>
</dbReference>
<evidence type="ECO:0000313" key="7">
    <source>
        <dbReference type="EMBL" id="GGG66816.1"/>
    </source>
</evidence>
<organism evidence="7 8">
    <name type="scientific">Paenibacillus radicis</name>
    <name type="common">ex Gao et al. 2016</name>
    <dbReference type="NCBI Taxonomy" id="1737354"/>
    <lineage>
        <taxon>Bacteria</taxon>
        <taxon>Bacillati</taxon>
        <taxon>Bacillota</taxon>
        <taxon>Bacilli</taxon>
        <taxon>Bacillales</taxon>
        <taxon>Paenibacillaceae</taxon>
        <taxon>Paenibacillus</taxon>
    </lineage>
</organism>
<keyword evidence="3 4" id="KW-0378">Hydrolase</keyword>
<proteinExistence type="inferred from homology"/>
<dbReference type="InterPro" id="IPR033452">
    <property type="entry name" value="GH30_C"/>
</dbReference>
<reference evidence="7 8" key="1">
    <citation type="journal article" date="2014" name="Int. J. Syst. Evol. Microbiol.">
        <title>Complete genome sequence of Corynebacterium casei LMG S-19264T (=DSM 44701T), isolated from a smear-ripened cheese.</title>
        <authorList>
            <consortium name="US DOE Joint Genome Institute (JGI-PGF)"/>
            <person name="Walter F."/>
            <person name="Albersmeier A."/>
            <person name="Kalinowski J."/>
            <person name="Ruckert C."/>
        </authorList>
    </citation>
    <scope>NUCLEOTIDE SEQUENCE [LARGE SCALE GENOMIC DNA]</scope>
    <source>
        <strain evidence="7 8">CGMCC 1.15286</strain>
    </source>
</reference>
<dbReference type="AlphaFoldDB" id="A0A917H440"/>
<feature type="domain" description="Glycosyl hydrolase family 30 TIM-barrel" evidence="5">
    <location>
        <begin position="77"/>
        <end position="402"/>
    </location>
</feature>
<dbReference type="Pfam" id="PF17189">
    <property type="entry name" value="Glyco_hydro_30C"/>
    <property type="match status" value="1"/>
</dbReference>
<dbReference type="InterPro" id="IPR013780">
    <property type="entry name" value="Glyco_hydro_b"/>
</dbReference>
<dbReference type="PANTHER" id="PTHR11069">
    <property type="entry name" value="GLUCOSYLCERAMIDASE"/>
    <property type="match status" value="1"/>
</dbReference>
<name>A0A917H440_9BACL</name>
<evidence type="ECO:0000313" key="8">
    <source>
        <dbReference type="Proteomes" id="UP000600247"/>
    </source>
</evidence>
<keyword evidence="8" id="KW-1185">Reference proteome</keyword>
<evidence type="ECO:0000256" key="3">
    <source>
        <dbReference type="ARBA" id="ARBA00022801"/>
    </source>
</evidence>
<keyword evidence="2" id="KW-0732">Signal</keyword>
<gene>
    <name evidence="7" type="ORF">GCM10010918_21650</name>
</gene>
<evidence type="ECO:0000259" key="6">
    <source>
        <dbReference type="Pfam" id="PF17189"/>
    </source>
</evidence>
<accession>A0A917H440</accession>
<sequence>MNKMNQSVLSSDARRNSEVEVWYSTSLAPGGSQWFSGPHETEHRLSQQPGLSWTAPEAAQSPALLVSPEHRYQEMLGIGTSIEETTIHNLAKMSPDKREQVLRQLVDSEAGIGLNLIRIAIGTSDFTAEPFYTYNDLPEGETDFELERFTIEKDIELSIIATIQQLIAIAPDVRIFASPWSPPAWMKTNGDLKRGMLKEGQAYTDALAKYYRKSIQAYAQHGIPVYAMTMQNEPLLETDYPSCYMPPERQKELAVALKREFAAHGLTTKLWIFDHNFIDAMGYVTPILNDPEGFAATDGIALHDYEGSPEAMSELHAAYPDKPIYLTERSVWGAEGADRIAQYFRNYACSYNAWVTMLDSRIGTHQWMGTPGPTLFIQDADQADNSWVTPEYYLLGQFSKFIRRGAVRVGSTYGSAETVTNVVFLNPDGEFVAIVINQSETAQPFRVLCQGRQFADSLPAKTVATYCWK</sequence>
<dbReference type="PRINTS" id="PR00843">
    <property type="entry name" value="GLHYDRLASE30"/>
</dbReference>
<dbReference type="InterPro" id="IPR017853">
    <property type="entry name" value="GH"/>
</dbReference>
<evidence type="ECO:0000256" key="2">
    <source>
        <dbReference type="ARBA" id="ARBA00022729"/>
    </source>
</evidence>
<dbReference type="PANTHER" id="PTHR11069:SF23">
    <property type="entry name" value="LYSOSOMAL ACID GLUCOSYLCERAMIDASE"/>
    <property type="match status" value="1"/>
</dbReference>
<comment type="similarity">
    <text evidence="1 4">Belongs to the glycosyl hydrolase 30 family.</text>
</comment>
<dbReference type="SUPFAM" id="SSF51011">
    <property type="entry name" value="Glycosyl hydrolase domain"/>
    <property type="match status" value="1"/>
</dbReference>
<evidence type="ECO:0000256" key="4">
    <source>
        <dbReference type="RuleBase" id="RU361188"/>
    </source>
</evidence>
<evidence type="ECO:0000259" key="5">
    <source>
        <dbReference type="Pfam" id="PF02055"/>
    </source>
</evidence>
<dbReference type="GO" id="GO:0006680">
    <property type="term" value="P:glucosylceramide catabolic process"/>
    <property type="evidence" value="ECO:0007669"/>
    <property type="project" value="TreeGrafter"/>
</dbReference>
<dbReference type="GO" id="GO:0016020">
    <property type="term" value="C:membrane"/>
    <property type="evidence" value="ECO:0007669"/>
    <property type="project" value="GOC"/>
</dbReference>
<dbReference type="RefSeq" id="WP_229692088.1">
    <property type="nucleotide sequence ID" value="NZ_BMHY01000003.1"/>
</dbReference>
<evidence type="ECO:0000256" key="1">
    <source>
        <dbReference type="ARBA" id="ARBA00005382"/>
    </source>
</evidence>
<dbReference type="Gene3D" id="3.20.20.80">
    <property type="entry name" value="Glycosidases"/>
    <property type="match status" value="1"/>
</dbReference>
<dbReference type="Proteomes" id="UP000600247">
    <property type="component" value="Unassembled WGS sequence"/>
</dbReference>